<dbReference type="RefSeq" id="WP_220370435.1">
    <property type="nucleotide sequence ID" value="NZ_JAEUAO010000001.1"/>
</dbReference>
<comment type="caution">
    <text evidence="1">The sequence shown here is derived from an EMBL/GenBank/DDBJ whole genome shotgun (WGS) entry which is preliminary data.</text>
</comment>
<reference evidence="1 2" key="1">
    <citation type="journal article" date="2021" name="MBio">
        <title>Poor Competitiveness of Bradyrhizobium in Pigeon Pea Root Colonization in Indian Soils.</title>
        <authorList>
            <person name="Chalasani D."/>
            <person name="Basu A."/>
            <person name="Pullabhotla S.V.S.R.N."/>
            <person name="Jorrin B."/>
            <person name="Neal A.L."/>
            <person name="Poole P.S."/>
            <person name="Podile A.R."/>
            <person name="Tkacz A."/>
        </authorList>
    </citation>
    <scope>NUCLEOTIDE SEQUENCE [LARGE SCALE GENOMIC DNA]</scope>
    <source>
        <strain evidence="1 2">HU44</strain>
    </source>
</reference>
<dbReference type="EMBL" id="JAEUAO010000001">
    <property type="protein sequence ID" value="MBW9062379.1"/>
    <property type="molecule type" value="Genomic_DNA"/>
</dbReference>
<keyword evidence="2" id="KW-1185">Reference proteome</keyword>
<gene>
    <name evidence="1" type="ORF">JNB71_03510</name>
</gene>
<name>A0ABS7H565_9HYPH</name>
<evidence type="ECO:0000313" key="1">
    <source>
        <dbReference type="EMBL" id="MBW9062379.1"/>
    </source>
</evidence>
<accession>A0ABS7H565</accession>
<protein>
    <submittedName>
        <fullName evidence="1">Uncharacterized protein</fullName>
    </submittedName>
</protein>
<evidence type="ECO:0000313" key="2">
    <source>
        <dbReference type="Proteomes" id="UP000757604"/>
    </source>
</evidence>
<dbReference type="Proteomes" id="UP000757604">
    <property type="component" value="Unassembled WGS sequence"/>
</dbReference>
<organism evidence="1 2">
    <name type="scientific">Rhizobium herbae</name>
    <dbReference type="NCBI Taxonomy" id="508661"/>
    <lineage>
        <taxon>Bacteria</taxon>
        <taxon>Pseudomonadati</taxon>
        <taxon>Pseudomonadota</taxon>
        <taxon>Alphaproteobacteria</taxon>
        <taxon>Hyphomicrobiales</taxon>
        <taxon>Rhizobiaceae</taxon>
        <taxon>Rhizobium/Agrobacterium group</taxon>
        <taxon>Rhizobium</taxon>
    </lineage>
</organism>
<sequence>MTPEQAIASLDRHIAKHGQAVKIRKTNSAVDEVETRAFVRGMKPDEIAGAITQSDRKVVLSPTGIEIAALPKASGYLVIDNAPAAIIGKPEFVKMNDVIVRINVSVKG</sequence>
<proteinExistence type="predicted"/>